<protein>
    <submittedName>
        <fullName evidence="1">Uncharacterized protein</fullName>
    </submittedName>
</protein>
<evidence type="ECO:0000313" key="1">
    <source>
        <dbReference type="EMBL" id="MTF40025.1"/>
    </source>
</evidence>
<organism evidence="1 2">
    <name type="scientific">Cyanobacterium aponinum 0216</name>
    <dbReference type="NCBI Taxonomy" id="2676140"/>
    <lineage>
        <taxon>Bacteria</taxon>
        <taxon>Bacillati</taxon>
        <taxon>Cyanobacteriota</taxon>
        <taxon>Cyanophyceae</taxon>
        <taxon>Oscillatoriophycideae</taxon>
        <taxon>Chroococcales</taxon>
        <taxon>Geminocystaceae</taxon>
        <taxon>Cyanobacterium</taxon>
    </lineage>
</organism>
<sequence length="52" mass="6047">MTPPYWQEAVIFLHQQDKIISQLVTSYPQQPLKNNHNNPFETLVKAVIGQQI</sequence>
<proteinExistence type="predicted"/>
<name>A0A844H0Y4_9CHRO</name>
<dbReference type="AlphaFoldDB" id="A0A844H0Y4"/>
<dbReference type="RefSeq" id="WP_155084367.1">
    <property type="nucleotide sequence ID" value="NZ_WMIA01000021.1"/>
</dbReference>
<dbReference type="EMBL" id="WMIA01000021">
    <property type="protein sequence ID" value="MTF40025.1"/>
    <property type="molecule type" value="Genomic_DNA"/>
</dbReference>
<accession>A0A844H0Y4</accession>
<dbReference type="Proteomes" id="UP000437131">
    <property type="component" value="Unassembled WGS sequence"/>
</dbReference>
<gene>
    <name evidence="1" type="ORF">GGC33_13960</name>
</gene>
<evidence type="ECO:0000313" key="2">
    <source>
        <dbReference type="Proteomes" id="UP000437131"/>
    </source>
</evidence>
<reference evidence="1 2" key="1">
    <citation type="submission" date="2019-11" db="EMBL/GenBank/DDBJ databases">
        <title>Isolation of a new High Light Tolerant Cyanobacteria.</title>
        <authorList>
            <person name="Dobson Z."/>
            <person name="Vaughn N."/>
            <person name="Vaughn M."/>
            <person name="Fromme P."/>
            <person name="Mazor Y."/>
        </authorList>
    </citation>
    <scope>NUCLEOTIDE SEQUENCE [LARGE SCALE GENOMIC DNA]</scope>
    <source>
        <strain evidence="1 2">0216</strain>
    </source>
</reference>
<comment type="caution">
    <text evidence="1">The sequence shown here is derived from an EMBL/GenBank/DDBJ whole genome shotgun (WGS) entry which is preliminary data.</text>
</comment>